<proteinExistence type="predicted"/>
<dbReference type="OrthoDB" id="7067605at2"/>
<evidence type="ECO:0000313" key="2">
    <source>
        <dbReference type="Proteomes" id="UP000011682"/>
    </source>
</evidence>
<reference evidence="1" key="1">
    <citation type="submission" date="2013-05" db="EMBL/GenBank/DDBJ databases">
        <title>Genome assembly of Cystobacter fuscus DSM 2262.</title>
        <authorList>
            <person name="Sharma G."/>
            <person name="Khatri I."/>
            <person name="Kaur C."/>
            <person name="Mayilraj S."/>
            <person name="Subramanian S."/>
        </authorList>
    </citation>
    <scope>NUCLEOTIDE SEQUENCE [LARGE SCALE GENOMIC DNA]</scope>
    <source>
        <strain evidence="1">DSM 2262</strain>
    </source>
</reference>
<dbReference type="RefSeq" id="WP_002621422.1">
    <property type="nucleotide sequence ID" value="NZ_ANAH02000004.1"/>
</dbReference>
<dbReference type="EMBL" id="ANAH02000004">
    <property type="protein sequence ID" value="EPX64104.1"/>
    <property type="molecule type" value="Genomic_DNA"/>
</dbReference>
<dbReference type="AlphaFoldDB" id="S9QS87"/>
<accession>S9QS87</accession>
<evidence type="ECO:0000313" key="1">
    <source>
        <dbReference type="EMBL" id="EPX64104.1"/>
    </source>
</evidence>
<organism evidence="1 2">
    <name type="scientific">Cystobacter fuscus (strain ATCC 25194 / DSM 2262 / NBRC 100088 / M29)</name>
    <dbReference type="NCBI Taxonomy" id="1242864"/>
    <lineage>
        <taxon>Bacteria</taxon>
        <taxon>Pseudomonadati</taxon>
        <taxon>Myxococcota</taxon>
        <taxon>Myxococcia</taxon>
        <taxon>Myxococcales</taxon>
        <taxon>Cystobacterineae</taxon>
        <taxon>Archangiaceae</taxon>
        <taxon>Cystobacter</taxon>
    </lineage>
</organism>
<comment type="caution">
    <text evidence="1">The sequence shown here is derived from an EMBL/GenBank/DDBJ whole genome shotgun (WGS) entry which is preliminary data.</text>
</comment>
<name>S9QS87_CYSF2</name>
<keyword evidence="2" id="KW-1185">Reference proteome</keyword>
<dbReference type="Proteomes" id="UP000011682">
    <property type="component" value="Unassembled WGS sequence"/>
</dbReference>
<protein>
    <submittedName>
        <fullName evidence="1">Uncharacterized protein</fullName>
    </submittedName>
</protein>
<dbReference type="eggNOG" id="ENOG502ZBM4">
    <property type="taxonomic scope" value="Bacteria"/>
</dbReference>
<gene>
    <name evidence="1" type="ORF">D187_005237</name>
</gene>
<sequence length="313" mass="35710">MISLANVLGAILKDFSQARMNSDAYSRDISRYYEKDPLLRGFPVPRADIESVELELKFAFKSAMLTEARDMDSADRLHSLIDEYKLRTARRAVDLAAAEIHGLREQVRTGETTAPGGKSQQSIETLLYELEQRKGEKDGAGTDARAEPMLERLWQDVEELLEGDGLKQATEVVKKLLEPLSRNLESNLKQQLNLEQLAATLFRLLEDKLLNNAQVDAFLGKLGVERKQLRDEYQALLKPELTAMLRRFIEALKLLLEEDDDCELEVLFTAEQLASVPESAISSLKLRTNMRNYKWNEEEDEDTQQVVRQLLPE</sequence>